<evidence type="ECO:0000313" key="2">
    <source>
        <dbReference type="EMBL" id="AUB34281.1"/>
    </source>
</evidence>
<sequence>MFANYTRTSFFVQSPIDLYGEAYDPKRPVVCFDECPYQLLEDVREPLPAEPEQPLRYDYEYKRKGSVNIFAFFQPLAGWRHLEVTQQRTKVDFALQMKNLVDIYHRDADVIRLVVDNLNTHNPASLYEVFSPEEARRIVQKLEFHYTPKHASWLNQVEIEFSVLSRQCLERRIKDVQTLSSEIATWEQQRNDASASVNWRFKTTDARRKMERLYPTMSPSKVELTEY</sequence>
<reference evidence="2 3" key="1">
    <citation type="submission" date="2017-11" db="EMBL/GenBank/DDBJ databases">
        <title>Complete genome of a free-living desiccation-tolerant cyanobacterium and its photosynthetic adaptation to extreme terrestrial habitat.</title>
        <authorList>
            <person name="Shang J."/>
        </authorList>
    </citation>
    <scope>NUCLEOTIDE SEQUENCE [LARGE SCALE GENOMIC DNA]</scope>
    <source>
        <strain evidence="2 3">CCNUN1</strain>
    </source>
</reference>
<dbReference type="AlphaFoldDB" id="A0A2K8SFP3"/>
<name>A0A2K8SFP3_9NOSO</name>
<feature type="domain" description="Tc1-like transposase DDE" evidence="1">
    <location>
        <begin position="28"/>
        <end position="179"/>
    </location>
</feature>
<organism evidence="2 3">
    <name type="scientific">Nostoc flagelliforme CCNUN1</name>
    <dbReference type="NCBI Taxonomy" id="2038116"/>
    <lineage>
        <taxon>Bacteria</taxon>
        <taxon>Bacillati</taxon>
        <taxon>Cyanobacteriota</taxon>
        <taxon>Cyanophyceae</taxon>
        <taxon>Nostocales</taxon>
        <taxon>Nostocaceae</taxon>
        <taxon>Nostoc</taxon>
    </lineage>
</organism>
<evidence type="ECO:0000259" key="1">
    <source>
        <dbReference type="Pfam" id="PF13358"/>
    </source>
</evidence>
<dbReference type="Pfam" id="PF13358">
    <property type="entry name" value="DDE_3"/>
    <property type="match status" value="1"/>
</dbReference>
<proteinExistence type="predicted"/>
<dbReference type="EMBL" id="CP024785">
    <property type="protein sequence ID" value="AUB34281.1"/>
    <property type="molecule type" value="Genomic_DNA"/>
</dbReference>
<dbReference type="InterPro" id="IPR047655">
    <property type="entry name" value="Transpos_IS630-like"/>
</dbReference>
<dbReference type="KEGG" id="nfl:COO91_00097"/>
<accession>A0A2K8SFP3</accession>
<dbReference type="InterPro" id="IPR038717">
    <property type="entry name" value="Tc1-like_DDE_dom"/>
</dbReference>
<dbReference type="OrthoDB" id="529267at2"/>
<evidence type="ECO:0000313" key="3">
    <source>
        <dbReference type="Proteomes" id="UP000232003"/>
    </source>
</evidence>
<gene>
    <name evidence="2" type="ORF">COO91_00097</name>
</gene>
<dbReference type="Proteomes" id="UP000232003">
    <property type="component" value="Chromosome"/>
</dbReference>
<dbReference type="RefSeq" id="WP_100896927.1">
    <property type="nucleotide sequence ID" value="NZ_CAWNNC010000001.1"/>
</dbReference>
<protein>
    <submittedName>
        <fullName evidence="2">Transposase</fullName>
    </submittedName>
</protein>
<keyword evidence="3" id="KW-1185">Reference proteome</keyword>
<dbReference type="NCBIfam" id="NF033545">
    <property type="entry name" value="transpos_IS630"/>
    <property type="match status" value="1"/>
</dbReference>